<dbReference type="NCBIfam" id="NF004850">
    <property type="entry name" value="PRK06201.1"/>
    <property type="match status" value="1"/>
</dbReference>
<evidence type="ECO:0000313" key="15">
    <source>
        <dbReference type="Proteomes" id="UP000320338"/>
    </source>
</evidence>
<dbReference type="InterPro" id="IPR005493">
    <property type="entry name" value="RraA/RraA-like"/>
</dbReference>
<proteinExistence type="inferred from homology"/>
<dbReference type="OrthoDB" id="943692at2"/>
<dbReference type="EC" id="4.1.3.17" evidence="5"/>
<comment type="function">
    <text evidence="8">Catalyzes the aldol cleavage of 4-hydroxy-4-methyl-2-oxoglutarate (HMG) into 2 molecules of pyruvate. Also contains a secondary oxaloacetate (OAA) decarboxylase activity due to the common pyruvate enolate transition state formed following C-C bond cleavage in the retro-aldol and decarboxylation reactions.</text>
</comment>
<evidence type="ECO:0000256" key="13">
    <source>
        <dbReference type="PIRSR" id="PIRSR605493-1"/>
    </source>
</evidence>
<dbReference type="EMBL" id="BJNG01000014">
    <property type="protein sequence ID" value="GEC19156.1"/>
    <property type="molecule type" value="Genomic_DNA"/>
</dbReference>
<comment type="caution">
    <text evidence="14">The sequence shown here is derived from an EMBL/GenBank/DDBJ whole genome shotgun (WGS) entry which is preliminary data.</text>
</comment>
<comment type="catalytic activity">
    <reaction evidence="1">
        <text>4-hydroxy-4-methyl-2-oxoglutarate = 2 pyruvate</text>
        <dbReference type="Rhea" id="RHEA:22748"/>
        <dbReference type="ChEBI" id="CHEBI:15361"/>
        <dbReference type="ChEBI" id="CHEBI:58276"/>
        <dbReference type="EC" id="4.1.3.17"/>
    </reaction>
</comment>
<keyword evidence="13" id="KW-0460">Magnesium</keyword>
<sequence length="253" mass="26303">MAVSSVSGTGSLSPSSAAIHPGPGFRVGLDFPRAPADVINRLAGFDTPQISDLLNRLYAIDPVIRQLSGGDRTLAGSACTVRVYPGDNLMVHKSLDVAQPGDVVVVSASGDNSNAVLGDLVSTKAKHRGIAGYIVDGLIRDLPGIQELDFPVYARGTTPMGPLHRGPGEINYPVACGGVVVNPGDVIVADAAGVVCVPRLVAEELLGRLEAQSESSASYLAAVQRGEFSNAWVDTYLETHGCLIEKTAGESDR</sequence>
<evidence type="ECO:0000256" key="3">
    <source>
        <dbReference type="ARBA" id="ARBA00008621"/>
    </source>
</evidence>
<evidence type="ECO:0000256" key="6">
    <source>
        <dbReference type="ARBA" id="ARBA00012947"/>
    </source>
</evidence>
<keyword evidence="14" id="KW-0808">Transferase</keyword>
<dbReference type="CDD" id="cd16841">
    <property type="entry name" value="RraA_family"/>
    <property type="match status" value="1"/>
</dbReference>
<protein>
    <recommendedName>
        <fullName evidence="7">Putative 4-hydroxy-4-methyl-2-oxoglutarate aldolase</fullName>
        <ecNumber evidence="6">4.1.1.112</ecNumber>
        <ecNumber evidence="5">4.1.3.17</ecNumber>
    </recommendedName>
    <alternativeName>
        <fullName evidence="11">Oxaloacetate decarboxylase</fullName>
    </alternativeName>
    <alternativeName>
        <fullName evidence="9">Regulator of ribonuclease activity homolog</fullName>
    </alternativeName>
    <alternativeName>
        <fullName evidence="10">RraA-like protein</fullName>
    </alternativeName>
</protein>
<evidence type="ECO:0000313" key="14">
    <source>
        <dbReference type="EMBL" id="GEC19156.1"/>
    </source>
</evidence>
<dbReference type="GO" id="GO:0047443">
    <property type="term" value="F:4-hydroxy-4-methyl-2-oxoglutarate aldolase activity"/>
    <property type="evidence" value="ECO:0007669"/>
    <property type="project" value="UniProtKB-EC"/>
</dbReference>
<evidence type="ECO:0000256" key="12">
    <source>
        <dbReference type="ARBA" id="ARBA00047973"/>
    </source>
</evidence>
<evidence type="ECO:0000256" key="7">
    <source>
        <dbReference type="ARBA" id="ARBA00016549"/>
    </source>
</evidence>
<name>A0A4Y3WP54_9PSEU</name>
<feature type="binding site" evidence="13">
    <location>
        <position position="140"/>
    </location>
    <ligand>
        <name>substrate</name>
    </ligand>
</feature>
<reference evidence="14 15" key="1">
    <citation type="submission" date="2019-06" db="EMBL/GenBank/DDBJ databases">
        <title>Whole genome shotgun sequence of Pseudonocardia hydrocarbonoxydans NBRC 14498.</title>
        <authorList>
            <person name="Hosoyama A."/>
            <person name="Uohara A."/>
            <person name="Ohji S."/>
            <person name="Ichikawa N."/>
        </authorList>
    </citation>
    <scope>NUCLEOTIDE SEQUENCE [LARGE SCALE GENOMIC DNA]</scope>
    <source>
        <strain evidence="14 15">NBRC 14498</strain>
    </source>
</reference>
<dbReference type="GO" id="GO:0008948">
    <property type="term" value="F:oxaloacetate decarboxylase activity"/>
    <property type="evidence" value="ECO:0007669"/>
    <property type="project" value="UniProtKB-EC"/>
</dbReference>
<dbReference type="Pfam" id="PF03737">
    <property type="entry name" value="RraA-like"/>
    <property type="match status" value="1"/>
</dbReference>
<evidence type="ECO:0000256" key="9">
    <source>
        <dbReference type="ARBA" id="ARBA00029596"/>
    </source>
</evidence>
<comment type="subunit">
    <text evidence="4">Homotrimer.</text>
</comment>
<evidence type="ECO:0000256" key="10">
    <source>
        <dbReference type="ARBA" id="ARBA00030169"/>
    </source>
</evidence>
<dbReference type="PANTHER" id="PTHR33254:SF4">
    <property type="entry name" value="4-HYDROXY-4-METHYL-2-OXOGLUTARATE ALDOLASE 3-RELATED"/>
    <property type="match status" value="1"/>
</dbReference>
<evidence type="ECO:0000256" key="8">
    <source>
        <dbReference type="ARBA" id="ARBA00025046"/>
    </source>
</evidence>
<evidence type="ECO:0000256" key="5">
    <source>
        <dbReference type="ARBA" id="ARBA00012213"/>
    </source>
</evidence>
<comment type="cofactor">
    <cofactor evidence="13">
        <name>Mg(2+)</name>
        <dbReference type="ChEBI" id="CHEBI:18420"/>
    </cofactor>
</comment>
<gene>
    <name evidence="14" type="ORF">PHY01_14390</name>
</gene>
<dbReference type="Proteomes" id="UP000320338">
    <property type="component" value="Unassembled WGS sequence"/>
</dbReference>
<dbReference type="AlphaFoldDB" id="A0A4Y3WP54"/>
<comment type="cofactor">
    <cofactor evidence="2">
        <name>a divalent metal cation</name>
        <dbReference type="ChEBI" id="CHEBI:60240"/>
    </cofactor>
</comment>
<accession>A0A4Y3WP54</accession>
<keyword evidence="14" id="KW-0489">Methyltransferase</keyword>
<organism evidence="14 15">
    <name type="scientific">Pseudonocardia hydrocarbonoxydans</name>
    <dbReference type="NCBI Taxonomy" id="76726"/>
    <lineage>
        <taxon>Bacteria</taxon>
        <taxon>Bacillati</taxon>
        <taxon>Actinomycetota</taxon>
        <taxon>Actinomycetes</taxon>
        <taxon>Pseudonocardiales</taxon>
        <taxon>Pseudonocardiaceae</taxon>
        <taxon>Pseudonocardia</taxon>
    </lineage>
</organism>
<dbReference type="Gene3D" id="3.50.30.40">
    <property type="entry name" value="Ribonuclease E inhibitor RraA/RraA-like"/>
    <property type="match status" value="1"/>
</dbReference>
<keyword evidence="15" id="KW-1185">Reference proteome</keyword>
<dbReference type="GO" id="GO:0008168">
    <property type="term" value="F:methyltransferase activity"/>
    <property type="evidence" value="ECO:0007669"/>
    <property type="project" value="UniProtKB-KW"/>
</dbReference>
<feature type="binding site" evidence="13">
    <location>
        <position position="141"/>
    </location>
    <ligand>
        <name>Mg(2+)</name>
        <dbReference type="ChEBI" id="CHEBI:18420"/>
    </ligand>
</feature>
<evidence type="ECO:0000256" key="4">
    <source>
        <dbReference type="ARBA" id="ARBA00011233"/>
    </source>
</evidence>
<evidence type="ECO:0000256" key="1">
    <source>
        <dbReference type="ARBA" id="ARBA00001342"/>
    </source>
</evidence>
<dbReference type="PANTHER" id="PTHR33254">
    <property type="entry name" value="4-HYDROXY-4-METHYL-2-OXOGLUTARATE ALDOLASE 3-RELATED"/>
    <property type="match status" value="1"/>
</dbReference>
<comment type="catalytic activity">
    <reaction evidence="12">
        <text>oxaloacetate + H(+) = pyruvate + CO2</text>
        <dbReference type="Rhea" id="RHEA:15641"/>
        <dbReference type="ChEBI" id="CHEBI:15361"/>
        <dbReference type="ChEBI" id="CHEBI:15378"/>
        <dbReference type="ChEBI" id="CHEBI:16452"/>
        <dbReference type="ChEBI" id="CHEBI:16526"/>
        <dbReference type="EC" id="4.1.1.112"/>
    </reaction>
</comment>
<comment type="similarity">
    <text evidence="3">Belongs to the class II aldolase/RraA-like family.</text>
</comment>
<dbReference type="EC" id="4.1.1.112" evidence="6"/>
<dbReference type="GO" id="GO:0032259">
    <property type="term" value="P:methylation"/>
    <property type="evidence" value="ECO:0007669"/>
    <property type="project" value="UniProtKB-KW"/>
</dbReference>
<dbReference type="GO" id="GO:0046872">
    <property type="term" value="F:metal ion binding"/>
    <property type="evidence" value="ECO:0007669"/>
    <property type="project" value="UniProtKB-KW"/>
</dbReference>
<dbReference type="SUPFAM" id="SSF89562">
    <property type="entry name" value="RraA-like"/>
    <property type="match status" value="1"/>
</dbReference>
<keyword evidence="13" id="KW-0479">Metal-binding</keyword>
<feature type="binding site" evidence="13">
    <location>
        <begin position="118"/>
        <end position="121"/>
    </location>
    <ligand>
        <name>substrate</name>
    </ligand>
</feature>
<evidence type="ECO:0000256" key="2">
    <source>
        <dbReference type="ARBA" id="ARBA00001968"/>
    </source>
</evidence>
<dbReference type="InterPro" id="IPR036704">
    <property type="entry name" value="RraA/RraA-like_sf"/>
</dbReference>
<evidence type="ECO:0000256" key="11">
    <source>
        <dbReference type="ARBA" id="ARBA00032305"/>
    </source>
</evidence>